<dbReference type="PANTHER" id="PTHR27003">
    <property type="entry name" value="OS07G0166700 PROTEIN"/>
    <property type="match status" value="1"/>
</dbReference>
<evidence type="ECO:0000313" key="2">
    <source>
        <dbReference type="EMBL" id="KAF5784481.1"/>
    </source>
</evidence>
<reference evidence="2" key="3">
    <citation type="submission" date="2020-06" db="EMBL/GenBank/DDBJ databases">
        <title>Helianthus annuus Genome sequencing and assembly Release 2.</title>
        <authorList>
            <person name="Gouzy J."/>
            <person name="Langlade N."/>
            <person name="Munos S."/>
        </authorList>
    </citation>
    <scope>NUCLEOTIDE SEQUENCE</scope>
    <source>
        <tissue evidence="2">Leaves</tissue>
    </source>
</reference>
<organism evidence="3 4">
    <name type="scientific">Helianthus annuus</name>
    <name type="common">Common sunflower</name>
    <dbReference type="NCBI Taxonomy" id="4232"/>
    <lineage>
        <taxon>Eukaryota</taxon>
        <taxon>Viridiplantae</taxon>
        <taxon>Streptophyta</taxon>
        <taxon>Embryophyta</taxon>
        <taxon>Tracheophyta</taxon>
        <taxon>Spermatophyta</taxon>
        <taxon>Magnoliopsida</taxon>
        <taxon>eudicotyledons</taxon>
        <taxon>Gunneridae</taxon>
        <taxon>Pentapetalae</taxon>
        <taxon>asterids</taxon>
        <taxon>campanulids</taxon>
        <taxon>Asterales</taxon>
        <taxon>Asteraceae</taxon>
        <taxon>Asteroideae</taxon>
        <taxon>Heliantheae alliance</taxon>
        <taxon>Heliantheae</taxon>
        <taxon>Helianthus</taxon>
    </lineage>
</organism>
<dbReference type="PANTHER" id="PTHR27003:SF471">
    <property type="entry name" value="VASCULAR ENDOTHELIAL GROWTH FACTOR RECEPTOR 2 (VEGFR2)-RELATED"/>
    <property type="match status" value="1"/>
</dbReference>
<dbReference type="EMBL" id="MNCJ02000326">
    <property type="protein sequence ID" value="KAF5784481.1"/>
    <property type="molecule type" value="Genomic_DNA"/>
</dbReference>
<feature type="domain" description="Protein kinase" evidence="1">
    <location>
        <begin position="1"/>
        <end position="284"/>
    </location>
</feature>
<sequence>MGTQNFSDRNCIEVRRHQKLYAGQVAHAYGFTPCVVKVNNRMFFEHEKEVEFLLKYKHENIIVLLGYCNENQGIIVYENVSKGGLSKYLKDPSITWMKRLKISIGVAKGCAFLHTSGVEIQHALEDIGLTTDSILLDGDWNAKICPYNELEYFRMHLTRRQGIIYSLGGILLDMLRGRFGHRWAGDPNVNLDNKMLFSGTKEPISPQSVITFQNIAMRCLHDETEASEVVIQLEKALEFQVSFHNFLQKVTNHQDLNVKIIFCGVLNKKYNTITDCQIVYWHAF</sequence>
<dbReference type="InParanoid" id="A0A251TFR4"/>
<dbReference type="PROSITE" id="PS50011">
    <property type="entry name" value="PROTEIN_KINASE_DOM"/>
    <property type="match status" value="1"/>
</dbReference>
<evidence type="ECO:0000313" key="3">
    <source>
        <dbReference type="EMBL" id="OTG09462.1"/>
    </source>
</evidence>
<dbReference type="GO" id="GO:0005524">
    <property type="term" value="F:ATP binding"/>
    <property type="evidence" value="ECO:0007669"/>
    <property type="project" value="InterPro"/>
</dbReference>
<dbReference type="Pfam" id="PF07714">
    <property type="entry name" value="PK_Tyr_Ser-Thr"/>
    <property type="match status" value="1"/>
</dbReference>
<keyword evidence="4" id="KW-1185">Reference proteome</keyword>
<dbReference type="EMBL" id="CM007900">
    <property type="protein sequence ID" value="OTG09462.1"/>
    <property type="molecule type" value="Genomic_DNA"/>
</dbReference>
<evidence type="ECO:0000259" key="1">
    <source>
        <dbReference type="PROSITE" id="PS50011"/>
    </source>
</evidence>
<dbReference type="GO" id="GO:0004714">
    <property type="term" value="F:transmembrane receptor protein tyrosine kinase activity"/>
    <property type="evidence" value="ECO:0007669"/>
    <property type="project" value="InterPro"/>
</dbReference>
<evidence type="ECO:0000313" key="4">
    <source>
        <dbReference type="Proteomes" id="UP000215914"/>
    </source>
</evidence>
<dbReference type="SMART" id="SM00219">
    <property type="entry name" value="TyrKc"/>
    <property type="match status" value="1"/>
</dbReference>
<dbReference type="SUPFAM" id="SSF56112">
    <property type="entry name" value="Protein kinase-like (PK-like)"/>
    <property type="match status" value="1"/>
</dbReference>
<protein>
    <recommendedName>
        <fullName evidence="1">Protein kinase domain-containing protein</fullName>
    </recommendedName>
</protein>
<dbReference type="InterPro" id="IPR045272">
    <property type="entry name" value="ANXUR1/2-like"/>
</dbReference>
<reference evidence="3" key="2">
    <citation type="submission" date="2017-02" db="EMBL/GenBank/DDBJ databases">
        <title>Sunflower complete genome.</title>
        <authorList>
            <person name="Langlade N."/>
            <person name="Munos S."/>
        </authorList>
    </citation>
    <scope>NUCLEOTIDE SEQUENCE [LARGE SCALE GENOMIC DNA]</scope>
    <source>
        <tissue evidence="3">Leaves</tissue>
    </source>
</reference>
<proteinExistence type="predicted"/>
<dbReference type="InterPro" id="IPR001245">
    <property type="entry name" value="Ser-Thr/Tyr_kinase_cat_dom"/>
</dbReference>
<dbReference type="InterPro" id="IPR020635">
    <property type="entry name" value="Tyr_kinase_cat_dom"/>
</dbReference>
<name>A0A251TFR4_HELAN</name>
<dbReference type="GO" id="GO:0005886">
    <property type="term" value="C:plasma membrane"/>
    <property type="evidence" value="ECO:0000318"/>
    <property type="project" value="GO_Central"/>
</dbReference>
<dbReference type="InterPro" id="IPR011009">
    <property type="entry name" value="Kinase-like_dom_sf"/>
</dbReference>
<gene>
    <name evidence="3" type="ORF">HannXRQ_Chr11g0353191</name>
    <name evidence="2" type="ORF">HanXRQr2_Chr11g0520021</name>
</gene>
<keyword evidence="2" id="KW-0808">Transferase</keyword>
<dbReference type="Gene3D" id="3.30.200.20">
    <property type="entry name" value="Phosphorylase Kinase, domain 1"/>
    <property type="match status" value="1"/>
</dbReference>
<dbReference type="GO" id="GO:0004672">
    <property type="term" value="F:protein kinase activity"/>
    <property type="evidence" value="ECO:0000318"/>
    <property type="project" value="GO_Central"/>
</dbReference>
<dbReference type="Proteomes" id="UP000215914">
    <property type="component" value="Chromosome 11"/>
</dbReference>
<accession>A0A251TFR4</accession>
<dbReference type="Gene3D" id="1.10.510.10">
    <property type="entry name" value="Transferase(Phosphotransferase) domain 1"/>
    <property type="match status" value="1"/>
</dbReference>
<dbReference type="AlphaFoldDB" id="A0A251TFR4"/>
<dbReference type="InterPro" id="IPR000719">
    <property type="entry name" value="Prot_kinase_dom"/>
</dbReference>
<reference evidence="2 4" key="1">
    <citation type="journal article" date="2017" name="Nature">
        <title>The sunflower genome provides insights into oil metabolism, flowering and Asterid evolution.</title>
        <authorList>
            <person name="Badouin H."/>
            <person name="Gouzy J."/>
            <person name="Grassa C.J."/>
            <person name="Murat F."/>
            <person name="Staton S.E."/>
            <person name="Cottret L."/>
            <person name="Lelandais-Briere C."/>
            <person name="Owens G.L."/>
            <person name="Carrere S."/>
            <person name="Mayjonade B."/>
            <person name="Legrand L."/>
            <person name="Gill N."/>
            <person name="Kane N.C."/>
            <person name="Bowers J.E."/>
            <person name="Hubner S."/>
            <person name="Bellec A."/>
            <person name="Berard A."/>
            <person name="Berges H."/>
            <person name="Blanchet N."/>
            <person name="Boniface M.C."/>
            <person name="Brunel D."/>
            <person name="Catrice O."/>
            <person name="Chaidir N."/>
            <person name="Claudel C."/>
            <person name="Donnadieu C."/>
            <person name="Faraut T."/>
            <person name="Fievet G."/>
            <person name="Helmstetter N."/>
            <person name="King M."/>
            <person name="Knapp S.J."/>
            <person name="Lai Z."/>
            <person name="Le Paslier M.C."/>
            <person name="Lippi Y."/>
            <person name="Lorenzon L."/>
            <person name="Mandel J.R."/>
            <person name="Marage G."/>
            <person name="Marchand G."/>
            <person name="Marquand E."/>
            <person name="Bret-Mestries E."/>
            <person name="Morien E."/>
            <person name="Nambeesan S."/>
            <person name="Nguyen T."/>
            <person name="Pegot-Espagnet P."/>
            <person name="Pouilly N."/>
            <person name="Raftis F."/>
            <person name="Sallet E."/>
            <person name="Schiex T."/>
            <person name="Thomas J."/>
            <person name="Vandecasteele C."/>
            <person name="Vares D."/>
            <person name="Vear F."/>
            <person name="Vautrin S."/>
            <person name="Crespi M."/>
            <person name="Mangin B."/>
            <person name="Burke J.M."/>
            <person name="Salse J."/>
            <person name="Munos S."/>
            <person name="Vincourt P."/>
            <person name="Rieseberg L.H."/>
            <person name="Langlade N.B."/>
        </authorList>
    </citation>
    <scope>NUCLEOTIDE SEQUENCE [LARGE SCALE GENOMIC DNA]</scope>
    <source>
        <strain evidence="4">cv. SF193</strain>
        <tissue evidence="2">Leaves</tissue>
    </source>
</reference>
<dbReference type="Gramene" id="mRNA:HanXRQr2_Chr11g0520021">
    <property type="protein sequence ID" value="CDS:HanXRQr2_Chr11g0520021.1"/>
    <property type="gene ID" value="HanXRQr2_Chr11g0520021"/>
</dbReference>